<dbReference type="GeneID" id="19466937"/>
<sequence length="253" mass="26648">MLFQPLSLLAVMTVSSVAAADFTPHAAGAEGSVMGPVQFLWPTDRPWSADADNTAPCGSNSGVTNRTQFPLDPTAQGSFNEQIVHNITEVNPGHQCYRVPSTPDNISAGANATIQLEYWSTYENEPIQSFYACADVTLIEASTFVGTIPCFNVTSTDFVAPSTTPSTATPPDSSVAPTLYVSASSSRSLSEGAIAGIAVGSVVGGLALIAIVAFVLLRRRKTNRNAQAADEFPAMEKKERAASLASEETQVQK</sequence>
<comment type="subcellular location">
    <subcellularLocation>
        <location evidence="1">Cell membrane</location>
        <topology evidence="1">Lipid-anchor</topology>
        <topology evidence="1">GPI-anchor</topology>
    </subcellularLocation>
</comment>
<evidence type="ECO:0000256" key="9">
    <source>
        <dbReference type="SAM" id="Phobius"/>
    </source>
</evidence>
<dbReference type="eggNOG" id="ENOG502S3DR">
    <property type="taxonomic scope" value="Eukaryota"/>
</dbReference>
<keyword evidence="9" id="KW-1133">Transmembrane helix</keyword>
<dbReference type="GO" id="GO:0005886">
    <property type="term" value="C:plasma membrane"/>
    <property type="evidence" value="ECO:0007669"/>
    <property type="project" value="UniProtKB-SubCell"/>
</dbReference>
<dbReference type="OrthoDB" id="2587363at2759"/>
<evidence type="ECO:0000256" key="7">
    <source>
        <dbReference type="ARBA" id="ARBA00023288"/>
    </source>
</evidence>
<keyword evidence="9" id="KW-0812">Transmembrane</keyword>
<evidence type="ECO:0000256" key="3">
    <source>
        <dbReference type="ARBA" id="ARBA00022622"/>
    </source>
</evidence>
<reference evidence="12 13" key="1">
    <citation type="journal article" date="2013" name="BMC Genomics">
        <title>Genomics-driven discovery of the pneumocandin biosynthetic gene cluster in the fungus Glarea lozoyensis.</title>
        <authorList>
            <person name="Chen L."/>
            <person name="Yue Q."/>
            <person name="Zhang X."/>
            <person name="Xiang M."/>
            <person name="Wang C."/>
            <person name="Li S."/>
            <person name="Che Y."/>
            <person name="Ortiz-Lopez F.J."/>
            <person name="Bills G.F."/>
            <person name="Liu X."/>
            <person name="An Z."/>
        </authorList>
    </citation>
    <scope>NUCLEOTIDE SEQUENCE [LARGE SCALE GENOMIC DNA]</scope>
    <source>
        <strain evidence="13">ATCC 20868 / MF5171</strain>
    </source>
</reference>
<dbReference type="CDD" id="cd21176">
    <property type="entry name" value="LPMO_auxiliary-like"/>
    <property type="match status" value="1"/>
</dbReference>
<organism evidence="12 13">
    <name type="scientific">Glarea lozoyensis (strain ATCC 20868 / MF5171)</name>
    <dbReference type="NCBI Taxonomy" id="1116229"/>
    <lineage>
        <taxon>Eukaryota</taxon>
        <taxon>Fungi</taxon>
        <taxon>Dikarya</taxon>
        <taxon>Ascomycota</taxon>
        <taxon>Pezizomycotina</taxon>
        <taxon>Leotiomycetes</taxon>
        <taxon>Helotiales</taxon>
        <taxon>Helotiaceae</taxon>
        <taxon>Glarea</taxon>
    </lineage>
</organism>
<feature type="signal peptide" evidence="10">
    <location>
        <begin position="1"/>
        <end position="19"/>
    </location>
</feature>
<evidence type="ECO:0000256" key="5">
    <source>
        <dbReference type="ARBA" id="ARBA00023136"/>
    </source>
</evidence>
<keyword evidence="6" id="KW-0325">Glycoprotein</keyword>
<dbReference type="RefSeq" id="XP_008080763.1">
    <property type="nucleotide sequence ID" value="XM_008082572.1"/>
</dbReference>
<keyword evidence="3" id="KW-0336">GPI-anchor</keyword>
<dbReference type="GO" id="GO:0098552">
    <property type="term" value="C:side of membrane"/>
    <property type="evidence" value="ECO:0007669"/>
    <property type="project" value="UniProtKB-KW"/>
</dbReference>
<evidence type="ECO:0000256" key="1">
    <source>
        <dbReference type="ARBA" id="ARBA00004609"/>
    </source>
</evidence>
<keyword evidence="5 9" id="KW-0472">Membrane</keyword>
<feature type="chain" id="PRO_5004508633" description="Copper acquisition factor BIM1-like domain-containing protein" evidence="10">
    <location>
        <begin position="20"/>
        <end position="253"/>
    </location>
</feature>
<dbReference type="CDD" id="cd12087">
    <property type="entry name" value="TM_EGFR-like"/>
    <property type="match status" value="1"/>
</dbReference>
<dbReference type="Proteomes" id="UP000016922">
    <property type="component" value="Unassembled WGS sequence"/>
</dbReference>
<evidence type="ECO:0000313" key="13">
    <source>
        <dbReference type="Proteomes" id="UP000016922"/>
    </source>
</evidence>
<dbReference type="InterPro" id="IPR046530">
    <property type="entry name" value="BIM1-like_dom"/>
</dbReference>
<feature type="domain" description="Copper acquisition factor BIM1-like" evidence="11">
    <location>
        <begin position="73"/>
        <end position="154"/>
    </location>
</feature>
<evidence type="ECO:0000256" key="10">
    <source>
        <dbReference type="SAM" id="SignalP"/>
    </source>
</evidence>
<keyword evidence="7" id="KW-0449">Lipoprotein</keyword>
<accession>S3DL29</accession>
<dbReference type="HOGENOM" id="CLU_067864_1_0_1"/>
<evidence type="ECO:0000313" key="12">
    <source>
        <dbReference type="EMBL" id="EPE32751.1"/>
    </source>
</evidence>
<dbReference type="InterPro" id="IPR046936">
    <property type="entry name" value="BIM1-like"/>
</dbReference>
<dbReference type="AlphaFoldDB" id="S3DL29"/>
<gene>
    <name evidence="12" type="ORF">GLAREA_07885</name>
</gene>
<feature type="domain" description="Copper acquisition factor BIM1-like" evidence="11">
    <location>
        <begin position="34"/>
        <end position="72"/>
    </location>
</feature>
<name>S3DL29_GLAL2</name>
<feature type="region of interest" description="Disordered" evidence="8">
    <location>
        <begin position="227"/>
        <end position="253"/>
    </location>
</feature>
<dbReference type="Pfam" id="PF20238">
    <property type="entry name" value="BIM1-like_dom"/>
    <property type="match status" value="2"/>
</dbReference>
<dbReference type="PANTHER" id="PTHR34992:SF5">
    <property type="entry name" value="ANCHORED PROTEIN, PUTATIVE (AFU_ORTHOLOGUE AFUA_6G02800)-RELATED"/>
    <property type="match status" value="1"/>
</dbReference>
<keyword evidence="4 10" id="KW-0732">Signal</keyword>
<dbReference type="EMBL" id="KE145359">
    <property type="protein sequence ID" value="EPE32751.1"/>
    <property type="molecule type" value="Genomic_DNA"/>
</dbReference>
<evidence type="ECO:0000259" key="11">
    <source>
        <dbReference type="Pfam" id="PF20238"/>
    </source>
</evidence>
<evidence type="ECO:0000256" key="8">
    <source>
        <dbReference type="SAM" id="MobiDB-lite"/>
    </source>
</evidence>
<keyword evidence="13" id="KW-1185">Reference proteome</keyword>
<proteinExistence type="predicted"/>
<keyword evidence="2" id="KW-1003">Cell membrane</keyword>
<dbReference type="PANTHER" id="PTHR34992">
    <property type="entry name" value="HYPHAL ANASTAMOSIS-7 PROTEIN"/>
    <property type="match status" value="1"/>
</dbReference>
<dbReference type="OMA" id="PGHECYP"/>
<feature type="transmembrane region" description="Helical" evidence="9">
    <location>
        <begin position="193"/>
        <end position="217"/>
    </location>
</feature>
<evidence type="ECO:0000256" key="4">
    <source>
        <dbReference type="ARBA" id="ARBA00022729"/>
    </source>
</evidence>
<protein>
    <recommendedName>
        <fullName evidence="11">Copper acquisition factor BIM1-like domain-containing protein</fullName>
    </recommendedName>
</protein>
<evidence type="ECO:0000256" key="2">
    <source>
        <dbReference type="ARBA" id="ARBA00022475"/>
    </source>
</evidence>
<dbReference type="KEGG" id="glz:GLAREA_07885"/>
<evidence type="ECO:0000256" key="6">
    <source>
        <dbReference type="ARBA" id="ARBA00023180"/>
    </source>
</evidence>